<dbReference type="SUPFAM" id="SSF46894">
    <property type="entry name" value="C-terminal effector domain of the bipartite response regulators"/>
    <property type="match status" value="1"/>
</dbReference>
<name>A0A4Y9VS51_9PROT</name>
<gene>
    <name evidence="5" type="ORF">C3Y98_06060</name>
</gene>
<dbReference type="InterPro" id="IPR017470">
    <property type="entry name" value="Tscrpt_reg_EpsA"/>
</dbReference>
<dbReference type="InterPro" id="IPR000792">
    <property type="entry name" value="Tscrpt_reg_LuxR_C"/>
</dbReference>
<evidence type="ECO:0000256" key="2">
    <source>
        <dbReference type="ARBA" id="ARBA00023125"/>
    </source>
</evidence>
<keyword evidence="2" id="KW-0238">DNA-binding</keyword>
<protein>
    <submittedName>
        <fullName evidence="5">Helix-turn-helix transcriptional regulator</fullName>
    </submittedName>
</protein>
<dbReference type="PANTHER" id="PTHR44688:SF16">
    <property type="entry name" value="DNA-BINDING TRANSCRIPTIONAL ACTIVATOR DEVR_DOSR"/>
    <property type="match status" value="1"/>
</dbReference>
<dbReference type="PANTHER" id="PTHR44688">
    <property type="entry name" value="DNA-BINDING TRANSCRIPTIONAL ACTIVATOR DEVR_DOSR"/>
    <property type="match status" value="1"/>
</dbReference>
<dbReference type="PROSITE" id="PS50043">
    <property type="entry name" value="HTH_LUXR_2"/>
    <property type="match status" value="1"/>
</dbReference>
<dbReference type="AlphaFoldDB" id="A0A4Y9VS51"/>
<dbReference type="GO" id="GO:0006355">
    <property type="term" value="P:regulation of DNA-templated transcription"/>
    <property type="evidence" value="ECO:0007669"/>
    <property type="project" value="InterPro"/>
</dbReference>
<dbReference type="GO" id="GO:0003677">
    <property type="term" value="F:DNA binding"/>
    <property type="evidence" value="ECO:0007669"/>
    <property type="project" value="UniProtKB-KW"/>
</dbReference>
<keyword evidence="3" id="KW-0804">Transcription</keyword>
<reference evidence="5 6" key="1">
    <citation type="submission" date="2018-02" db="EMBL/GenBank/DDBJ databases">
        <title>A novel lanthanide dependent methylotroph, Methylotenera sp. La3113.</title>
        <authorList>
            <person name="Lv H."/>
            <person name="Tani A."/>
        </authorList>
    </citation>
    <scope>NUCLEOTIDE SEQUENCE [LARGE SCALE GENOMIC DNA]</scope>
    <source>
        <strain evidence="5 6">La3113</strain>
    </source>
</reference>
<evidence type="ECO:0000256" key="3">
    <source>
        <dbReference type="ARBA" id="ARBA00023163"/>
    </source>
</evidence>
<proteinExistence type="predicted"/>
<evidence type="ECO:0000313" key="6">
    <source>
        <dbReference type="Proteomes" id="UP000297706"/>
    </source>
</evidence>
<dbReference type="EMBL" id="PQVH01000008">
    <property type="protein sequence ID" value="TFW71926.1"/>
    <property type="molecule type" value="Genomic_DNA"/>
</dbReference>
<organism evidence="5 6">
    <name type="scientific">Methylotenera oryzisoli</name>
    <dbReference type="NCBI Taxonomy" id="2080758"/>
    <lineage>
        <taxon>Bacteria</taxon>
        <taxon>Pseudomonadati</taxon>
        <taxon>Pseudomonadota</taxon>
        <taxon>Betaproteobacteria</taxon>
        <taxon>Nitrosomonadales</taxon>
        <taxon>Methylophilaceae</taxon>
        <taxon>Methylotenera</taxon>
    </lineage>
</organism>
<dbReference type="InterPro" id="IPR016032">
    <property type="entry name" value="Sig_transdc_resp-reg_C-effctor"/>
</dbReference>
<dbReference type="PRINTS" id="PR00038">
    <property type="entry name" value="HTHLUXR"/>
</dbReference>
<sequence>MMKKESINQYVNVATAVIQRSHQIKTHLDYFVWLQNSVAELIPHDMLLTAWGDLRQQQDGQLHYDAASNLKDLRTPAIIDASDRVSEFLGDLYTYWIASGCDCFLINAVSQNVIFQKIKTVFPDQLLEINSLLVYGVNNQRSGEECLYVFFSKEYKLEINVQMMDFIMPHIDYILRKIKPLEQLDVLAVADGVNLSSLSEREIEVISWIKAGKTNQEIGMILSISQNTVKSHLKRIFQKLNIGRRAQAVALLANVPSTKLKQLQVQQGAHSVYN</sequence>
<dbReference type="SMART" id="SM00421">
    <property type="entry name" value="HTH_LUXR"/>
    <property type="match status" value="1"/>
</dbReference>
<evidence type="ECO:0000259" key="4">
    <source>
        <dbReference type="PROSITE" id="PS50043"/>
    </source>
</evidence>
<comment type="caution">
    <text evidence="5">The sequence shown here is derived from an EMBL/GenBank/DDBJ whole genome shotgun (WGS) entry which is preliminary data.</text>
</comment>
<dbReference type="Gene3D" id="1.10.10.10">
    <property type="entry name" value="Winged helix-like DNA-binding domain superfamily/Winged helix DNA-binding domain"/>
    <property type="match status" value="1"/>
</dbReference>
<dbReference type="InterPro" id="IPR036388">
    <property type="entry name" value="WH-like_DNA-bd_sf"/>
</dbReference>
<feature type="domain" description="HTH luxR-type" evidence="4">
    <location>
        <begin position="191"/>
        <end position="256"/>
    </location>
</feature>
<dbReference type="NCBIfam" id="TIGR03020">
    <property type="entry name" value="EpsA"/>
    <property type="match status" value="1"/>
</dbReference>
<evidence type="ECO:0000256" key="1">
    <source>
        <dbReference type="ARBA" id="ARBA00023015"/>
    </source>
</evidence>
<dbReference type="Pfam" id="PF00196">
    <property type="entry name" value="GerE"/>
    <property type="match status" value="1"/>
</dbReference>
<keyword evidence="1" id="KW-0805">Transcription regulation</keyword>
<dbReference type="OrthoDB" id="135231at2"/>
<accession>A0A4Y9VS51</accession>
<dbReference type="PROSITE" id="PS00622">
    <property type="entry name" value="HTH_LUXR_1"/>
    <property type="match status" value="1"/>
</dbReference>
<dbReference type="Proteomes" id="UP000297706">
    <property type="component" value="Unassembled WGS sequence"/>
</dbReference>
<keyword evidence="6" id="KW-1185">Reference proteome</keyword>
<dbReference type="CDD" id="cd06170">
    <property type="entry name" value="LuxR_C_like"/>
    <property type="match status" value="1"/>
</dbReference>
<evidence type="ECO:0000313" key="5">
    <source>
        <dbReference type="EMBL" id="TFW71926.1"/>
    </source>
</evidence>